<dbReference type="AlphaFoldDB" id="A0A806K140"/>
<protein>
    <submittedName>
        <fullName evidence="1">Uncharacterized protein</fullName>
    </submittedName>
</protein>
<proteinExistence type="predicted"/>
<evidence type="ECO:0000313" key="1">
    <source>
        <dbReference type="EMBL" id="AGS53502.1"/>
    </source>
</evidence>
<reference evidence="1" key="1">
    <citation type="submission" date="2012-03" db="EMBL/GenBank/DDBJ databases">
        <title>Functional metagenomics reveals considerable lignocellulase gene clusters in the gut microbiome of a wood-feeding higher termite.</title>
        <authorList>
            <person name="Liu N."/>
        </authorList>
    </citation>
    <scope>NUCLEOTIDE SEQUENCE</scope>
</reference>
<dbReference type="EMBL" id="JQ844235">
    <property type="protein sequence ID" value="AGS53502.1"/>
    <property type="molecule type" value="Genomic_DNA"/>
</dbReference>
<name>A0A806K140_9BACT</name>
<organism evidence="1">
    <name type="scientific">uncultured bacterium contig00055</name>
    <dbReference type="NCBI Taxonomy" id="1181539"/>
    <lineage>
        <taxon>Bacteria</taxon>
        <taxon>environmental samples</taxon>
    </lineage>
</organism>
<sequence length="72" mass="7853">MPLDDKAFAGRLKEIFDDMWNTAEGVTRSNAWYAEKLAKAINDEIRNGDVQPGIPLTAGPYSGATIDIGKVK</sequence>
<accession>A0A806K140</accession>